<comment type="caution">
    <text evidence="2">The sequence shown here is derived from an EMBL/GenBank/DDBJ whole genome shotgun (WGS) entry which is preliminary data.</text>
</comment>
<dbReference type="Pfam" id="PF02811">
    <property type="entry name" value="PHP"/>
    <property type="match status" value="1"/>
</dbReference>
<dbReference type="CDD" id="cd07432">
    <property type="entry name" value="PHP_HisPPase"/>
    <property type="match status" value="1"/>
</dbReference>
<dbReference type="SMART" id="SM00481">
    <property type="entry name" value="POLIIIAc"/>
    <property type="match status" value="1"/>
</dbReference>
<sequence>METILGKADLHIHTLYSKDSLLSIKRILEIADRKKLDVIALTDHDNVGSFEEAQKLSSEFNVKVIKGEEIGTKEGHLVGLFIEKLVPGGRPILDTIREIHQQGGLVIIAHPLNKFFCGVSLNILYKIYKEVDGIETFNASLLGWTKREEIKKLNSEIFHLAPIGSSDAHVYSQIGVGLTVFKGKTPADLHYAIKNKLTQAKGYFNPWGYLEICLSQPRRIMKRILSR</sequence>
<evidence type="ECO:0000313" key="2">
    <source>
        <dbReference type="EMBL" id="OGZ19004.1"/>
    </source>
</evidence>
<dbReference type="InterPro" id="IPR004013">
    <property type="entry name" value="PHP_dom"/>
</dbReference>
<reference evidence="2 3" key="1">
    <citation type="journal article" date="2016" name="Nat. Commun.">
        <title>Thousands of microbial genomes shed light on interconnected biogeochemical processes in an aquifer system.</title>
        <authorList>
            <person name="Anantharaman K."/>
            <person name="Brown C.T."/>
            <person name="Hug L.A."/>
            <person name="Sharon I."/>
            <person name="Castelle C.J."/>
            <person name="Probst A.J."/>
            <person name="Thomas B.C."/>
            <person name="Singh A."/>
            <person name="Wilkins M.J."/>
            <person name="Karaoz U."/>
            <person name="Brodie E.L."/>
            <person name="Williams K.H."/>
            <person name="Hubbard S.S."/>
            <person name="Banfield J.F."/>
        </authorList>
    </citation>
    <scope>NUCLEOTIDE SEQUENCE [LARGE SCALE GENOMIC DNA]</scope>
</reference>
<dbReference type="EMBL" id="MHLY01000003">
    <property type="protein sequence ID" value="OGZ19004.1"/>
    <property type="molecule type" value="Genomic_DNA"/>
</dbReference>
<dbReference type="InterPro" id="IPR016195">
    <property type="entry name" value="Pol/histidinol_Pase-like"/>
</dbReference>
<dbReference type="STRING" id="1801663.A2175_01605"/>
<feature type="domain" description="Polymerase/histidinol phosphatase N-terminal" evidence="1">
    <location>
        <begin position="8"/>
        <end position="74"/>
    </location>
</feature>
<dbReference type="SUPFAM" id="SSF89550">
    <property type="entry name" value="PHP domain-like"/>
    <property type="match status" value="1"/>
</dbReference>
<dbReference type="InterPro" id="IPR003141">
    <property type="entry name" value="Pol/His_phosphatase_N"/>
</dbReference>
<protein>
    <recommendedName>
        <fullName evidence="1">Polymerase/histidinol phosphatase N-terminal domain-containing protein</fullName>
    </recommendedName>
</protein>
<gene>
    <name evidence="2" type="ORF">A2175_01605</name>
</gene>
<dbReference type="GO" id="GO:0004534">
    <property type="term" value="F:5'-3' RNA exonuclease activity"/>
    <property type="evidence" value="ECO:0007669"/>
    <property type="project" value="TreeGrafter"/>
</dbReference>
<dbReference type="Pfam" id="PF13263">
    <property type="entry name" value="PHP_C"/>
    <property type="match status" value="1"/>
</dbReference>
<dbReference type="PANTHER" id="PTHR42924">
    <property type="entry name" value="EXONUCLEASE"/>
    <property type="match status" value="1"/>
</dbReference>
<dbReference type="Gene3D" id="3.20.20.140">
    <property type="entry name" value="Metal-dependent hydrolases"/>
    <property type="match status" value="1"/>
</dbReference>
<dbReference type="AlphaFoldDB" id="A0A1G2DZH2"/>
<dbReference type="GO" id="GO:0035312">
    <property type="term" value="F:5'-3' DNA exonuclease activity"/>
    <property type="evidence" value="ECO:0007669"/>
    <property type="project" value="TreeGrafter"/>
</dbReference>
<organism evidence="2 3">
    <name type="scientific">Candidatus Nealsonbacteria bacterium RBG_13_42_11</name>
    <dbReference type="NCBI Taxonomy" id="1801663"/>
    <lineage>
        <taxon>Bacteria</taxon>
        <taxon>Candidatus Nealsoniibacteriota</taxon>
    </lineage>
</organism>
<name>A0A1G2DZH2_9BACT</name>
<accession>A0A1G2DZH2</accession>
<evidence type="ECO:0000313" key="3">
    <source>
        <dbReference type="Proteomes" id="UP000176755"/>
    </source>
</evidence>
<proteinExistence type="predicted"/>
<dbReference type="InterPro" id="IPR052018">
    <property type="entry name" value="PHP_domain"/>
</dbReference>
<dbReference type="Proteomes" id="UP000176755">
    <property type="component" value="Unassembled WGS sequence"/>
</dbReference>
<evidence type="ECO:0000259" key="1">
    <source>
        <dbReference type="SMART" id="SM00481"/>
    </source>
</evidence>
<dbReference type="PANTHER" id="PTHR42924:SF3">
    <property type="entry name" value="POLYMERASE_HISTIDINOL PHOSPHATASE N-TERMINAL DOMAIN-CONTAINING PROTEIN"/>
    <property type="match status" value="1"/>
</dbReference>